<evidence type="ECO:0000313" key="2">
    <source>
        <dbReference type="EMBL" id="KAI9563696.1"/>
    </source>
</evidence>
<dbReference type="AlphaFoldDB" id="A0AAD5LJ61"/>
<dbReference type="EMBL" id="WJBH02000002">
    <property type="protein sequence ID" value="KAI9563696.1"/>
    <property type="molecule type" value="Genomic_DNA"/>
</dbReference>
<accession>A0AAD5LJ61</accession>
<keyword evidence="3" id="KW-1185">Reference proteome</keyword>
<dbReference type="Proteomes" id="UP000820818">
    <property type="component" value="Linkage Group LG2"/>
</dbReference>
<evidence type="ECO:0000313" key="3">
    <source>
        <dbReference type="Proteomes" id="UP000820818"/>
    </source>
</evidence>
<name>A0AAD5LJ61_9CRUS</name>
<organism evidence="2 3">
    <name type="scientific">Daphnia sinensis</name>
    <dbReference type="NCBI Taxonomy" id="1820382"/>
    <lineage>
        <taxon>Eukaryota</taxon>
        <taxon>Metazoa</taxon>
        <taxon>Ecdysozoa</taxon>
        <taxon>Arthropoda</taxon>
        <taxon>Crustacea</taxon>
        <taxon>Branchiopoda</taxon>
        <taxon>Diplostraca</taxon>
        <taxon>Cladocera</taxon>
        <taxon>Anomopoda</taxon>
        <taxon>Daphniidae</taxon>
        <taxon>Daphnia</taxon>
        <taxon>Daphnia similis group</taxon>
    </lineage>
</organism>
<evidence type="ECO:0000256" key="1">
    <source>
        <dbReference type="SAM" id="MobiDB-lite"/>
    </source>
</evidence>
<reference evidence="2 3" key="1">
    <citation type="submission" date="2022-05" db="EMBL/GenBank/DDBJ databases">
        <title>A multi-omics perspective on studying reproductive biology in Daphnia sinensis.</title>
        <authorList>
            <person name="Jia J."/>
        </authorList>
    </citation>
    <scope>NUCLEOTIDE SEQUENCE [LARGE SCALE GENOMIC DNA]</scope>
    <source>
        <strain evidence="2 3">WSL</strain>
    </source>
</reference>
<sequence>MPKTNGEPLTSNTSGDHGARGRLMCFFSDTETVADPDLPSVASRLPSSQQLTQSYQVSYESLISTCVSRSFSSRLSFLEKCVKRVMNVVRVRQVIKEVHWITSLCVVSSDCVVKFQA</sequence>
<protein>
    <submittedName>
        <fullName evidence="2">Uncharacterized protein</fullName>
    </submittedName>
</protein>
<feature type="region of interest" description="Disordered" evidence="1">
    <location>
        <begin position="1"/>
        <end position="20"/>
    </location>
</feature>
<gene>
    <name evidence="2" type="ORF">GHT06_011160</name>
</gene>
<proteinExistence type="predicted"/>
<comment type="caution">
    <text evidence="2">The sequence shown here is derived from an EMBL/GenBank/DDBJ whole genome shotgun (WGS) entry which is preliminary data.</text>
</comment>